<reference evidence="1 2" key="1">
    <citation type="submission" date="2020-08" db="EMBL/GenBank/DDBJ databases">
        <title>Genomic Encyclopedia of Type Strains, Phase IV (KMG-IV): sequencing the most valuable type-strain genomes for metagenomic binning, comparative biology and taxonomic classification.</title>
        <authorList>
            <person name="Goeker M."/>
        </authorList>
    </citation>
    <scope>NUCLEOTIDE SEQUENCE [LARGE SCALE GENOMIC DNA]</scope>
    <source>
        <strain evidence="1 2">DSM 23562</strain>
    </source>
</reference>
<protein>
    <recommendedName>
        <fullName evidence="3">DinB family protein</fullName>
    </recommendedName>
</protein>
<accession>A0A7W9SN77</accession>
<evidence type="ECO:0000313" key="2">
    <source>
        <dbReference type="Proteomes" id="UP000520814"/>
    </source>
</evidence>
<evidence type="ECO:0000313" key="1">
    <source>
        <dbReference type="EMBL" id="MBB6049717.1"/>
    </source>
</evidence>
<proteinExistence type="predicted"/>
<dbReference type="EMBL" id="JACHGW010000001">
    <property type="protein sequence ID" value="MBB6049717.1"/>
    <property type="molecule type" value="Genomic_DNA"/>
</dbReference>
<evidence type="ECO:0008006" key="3">
    <source>
        <dbReference type="Google" id="ProtNLM"/>
    </source>
</evidence>
<sequence length="153" mass="17189">MNTKDKTLGSVTRVFRFFQQDIENLPEEVFVKSLGGKARTAADIAYEVRLTNERLCRDLLRQPSTDTPSGWAVAPEELHSKEATRRSFQASAEAVVQILEGMSVEEIEEIVPGVLGEASRADHCRSMIVHLFYHSGQLNFIQTLLGDSEIHWS</sequence>
<dbReference type="SUPFAM" id="SSF109854">
    <property type="entry name" value="DinB/YfiT-like putative metalloenzymes"/>
    <property type="match status" value="1"/>
</dbReference>
<dbReference type="AlphaFoldDB" id="A0A7W9SN77"/>
<organism evidence="1 2">
    <name type="scientific">Armatimonas rosea</name>
    <dbReference type="NCBI Taxonomy" id="685828"/>
    <lineage>
        <taxon>Bacteria</taxon>
        <taxon>Bacillati</taxon>
        <taxon>Armatimonadota</taxon>
        <taxon>Armatimonadia</taxon>
        <taxon>Armatimonadales</taxon>
        <taxon>Armatimonadaceae</taxon>
        <taxon>Armatimonas</taxon>
    </lineage>
</organism>
<dbReference type="RefSeq" id="WP_184193312.1">
    <property type="nucleotide sequence ID" value="NZ_JACHGW010000001.1"/>
</dbReference>
<comment type="caution">
    <text evidence="1">The sequence shown here is derived from an EMBL/GenBank/DDBJ whole genome shotgun (WGS) entry which is preliminary data.</text>
</comment>
<dbReference type="InterPro" id="IPR034660">
    <property type="entry name" value="DinB/YfiT-like"/>
</dbReference>
<dbReference type="Proteomes" id="UP000520814">
    <property type="component" value="Unassembled WGS sequence"/>
</dbReference>
<dbReference type="Gene3D" id="1.20.120.450">
    <property type="entry name" value="dinb family like domain"/>
    <property type="match status" value="1"/>
</dbReference>
<gene>
    <name evidence="1" type="ORF">HNQ39_001479</name>
</gene>
<keyword evidence="2" id="KW-1185">Reference proteome</keyword>
<name>A0A7W9SN77_ARMRO</name>